<evidence type="ECO:0000256" key="1">
    <source>
        <dbReference type="ARBA" id="ARBA00022723"/>
    </source>
</evidence>
<dbReference type="InterPro" id="IPR050197">
    <property type="entry name" value="Aldolase_class_II_sugar_metab"/>
</dbReference>
<dbReference type="InterPro" id="IPR036409">
    <property type="entry name" value="Aldolase_II/adducin_N_sf"/>
</dbReference>
<dbReference type="GO" id="GO:0016832">
    <property type="term" value="F:aldehyde-lyase activity"/>
    <property type="evidence" value="ECO:0007669"/>
    <property type="project" value="TreeGrafter"/>
</dbReference>
<organism evidence="4 5">
    <name type="scientific">Knufia fluminis</name>
    <dbReference type="NCBI Taxonomy" id="191047"/>
    <lineage>
        <taxon>Eukaryota</taxon>
        <taxon>Fungi</taxon>
        <taxon>Dikarya</taxon>
        <taxon>Ascomycota</taxon>
        <taxon>Pezizomycotina</taxon>
        <taxon>Eurotiomycetes</taxon>
        <taxon>Chaetothyriomycetidae</taxon>
        <taxon>Chaetothyriales</taxon>
        <taxon>Trichomeriaceae</taxon>
        <taxon>Knufia</taxon>
    </lineage>
</organism>
<keyword evidence="2" id="KW-0456">Lyase</keyword>
<dbReference type="Proteomes" id="UP001316803">
    <property type="component" value="Unassembled WGS sequence"/>
</dbReference>
<dbReference type="SUPFAM" id="SSF53639">
    <property type="entry name" value="AraD/HMP-PK domain-like"/>
    <property type="match status" value="1"/>
</dbReference>
<dbReference type="PANTHER" id="PTHR22789">
    <property type="entry name" value="FUCULOSE PHOSPHATE ALDOLASE"/>
    <property type="match status" value="1"/>
</dbReference>
<dbReference type="GO" id="GO:0046872">
    <property type="term" value="F:metal ion binding"/>
    <property type="evidence" value="ECO:0007669"/>
    <property type="project" value="UniProtKB-KW"/>
</dbReference>
<dbReference type="GO" id="GO:0019323">
    <property type="term" value="P:pentose catabolic process"/>
    <property type="evidence" value="ECO:0007669"/>
    <property type="project" value="TreeGrafter"/>
</dbReference>
<dbReference type="InterPro" id="IPR001303">
    <property type="entry name" value="Aldolase_II/adducin_N"/>
</dbReference>
<comment type="caution">
    <text evidence="4">The sequence shown here is derived from an EMBL/GenBank/DDBJ whole genome shotgun (WGS) entry which is preliminary data.</text>
</comment>
<dbReference type="Gene3D" id="3.40.225.10">
    <property type="entry name" value="Class II aldolase/adducin N-terminal domain"/>
    <property type="match status" value="1"/>
</dbReference>
<evidence type="ECO:0000313" key="4">
    <source>
        <dbReference type="EMBL" id="KAK5951923.1"/>
    </source>
</evidence>
<feature type="domain" description="Class II aldolase/adducin N-terminal" evidence="3">
    <location>
        <begin position="9"/>
        <end position="212"/>
    </location>
</feature>
<gene>
    <name evidence="4" type="ORF">OHC33_007216</name>
</gene>
<sequence length="288" mass="31528">MANLTTLLTTLISANHILHYHSIVDAYGHVSVRHPDDASHFIMSGNRAPALVSSPDDFVTYQVSNASAVEPDAPKGYIERYIHSEIYKRFVDVNCVVHAHAPDVLPYATSGVPLRPVFHLPGFLGTEVPVWDIETIYNETDKHDMLVRNERQGGSLAGMFVAPENQTAEPATSAPDRRVVLMRKHGFTTWGPDIETAVFRAVFTATNARVQTDSALLRNAFGGMSGSGMSMDAWEDADGQDALYNNDFEPLTAEQAAAAQSSNDGTIDRPWGLWVAEVEANPLYKNNG</sequence>
<evidence type="ECO:0000259" key="3">
    <source>
        <dbReference type="SMART" id="SM01007"/>
    </source>
</evidence>
<keyword evidence="5" id="KW-1185">Reference proteome</keyword>
<keyword evidence="1" id="KW-0479">Metal-binding</keyword>
<evidence type="ECO:0000313" key="5">
    <source>
        <dbReference type="Proteomes" id="UP001316803"/>
    </source>
</evidence>
<reference evidence="4 5" key="1">
    <citation type="submission" date="2022-12" db="EMBL/GenBank/DDBJ databases">
        <title>Genomic features and morphological characterization of a novel Knufia sp. strain isolated from spacecraft assembly facility.</title>
        <authorList>
            <person name="Teixeira M."/>
            <person name="Chander A.M."/>
            <person name="Stajich J.E."/>
            <person name="Venkateswaran K."/>
        </authorList>
    </citation>
    <scope>NUCLEOTIDE SEQUENCE [LARGE SCALE GENOMIC DNA]</scope>
    <source>
        <strain evidence="4 5">FJI-L2-BK-P2</strain>
    </source>
</reference>
<dbReference type="SMART" id="SM01007">
    <property type="entry name" value="Aldolase_II"/>
    <property type="match status" value="1"/>
</dbReference>
<dbReference type="PANTHER" id="PTHR22789:SF0">
    <property type="entry name" value="3-OXO-TETRONATE 4-PHOSPHATE DECARBOXYLASE-RELATED"/>
    <property type="match status" value="1"/>
</dbReference>
<dbReference type="AlphaFoldDB" id="A0AAN8EHX2"/>
<proteinExistence type="predicted"/>
<name>A0AAN8EHX2_9EURO</name>
<dbReference type="EMBL" id="JAKLMC020000018">
    <property type="protein sequence ID" value="KAK5951923.1"/>
    <property type="molecule type" value="Genomic_DNA"/>
</dbReference>
<protein>
    <recommendedName>
        <fullName evidence="3">Class II aldolase/adducin N-terminal domain-containing protein</fullName>
    </recommendedName>
</protein>
<dbReference type="Pfam" id="PF00596">
    <property type="entry name" value="Aldolase_II"/>
    <property type="match status" value="1"/>
</dbReference>
<accession>A0AAN8EHX2</accession>
<dbReference type="GO" id="GO:0005829">
    <property type="term" value="C:cytosol"/>
    <property type="evidence" value="ECO:0007669"/>
    <property type="project" value="TreeGrafter"/>
</dbReference>
<evidence type="ECO:0000256" key="2">
    <source>
        <dbReference type="ARBA" id="ARBA00023239"/>
    </source>
</evidence>